<proteinExistence type="predicted"/>
<evidence type="ECO:0000256" key="1">
    <source>
        <dbReference type="SAM" id="MobiDB-lite"/>
    </source>
</evidence>
<dbReference type="EMBL" id="GISG01041440">
    <property type="protein sequence ID" value="MBA4623001.1"/>
    <property type="molecule type" value="Transcribed_RNA"/>
</dbReference>
<reference evidence="2" key="1">
    <citation type="journal article" date="2013" name="J. Plant Res.">
        <title>Effect of fungi and light on seed germination of three Opuntia species from semiarid lands of central Mexico.</title>
        <authorList>
            <person name="Delgado-Sanchez P."/>
            <person name="Jimenez-Bremont J.F."/>
            <person name="Guerrero-Gonzalez Mde L."/>
            <person name="Flores J."/>
        </authorList>
    </citation>
    <scope>NUCLEOTIDE SEQUENCE</scope>
    <source>
        <tissue evidence="2">Cladode</tissue>
    </source>
</reference>
<feature type="compositionally biased region" description="Basic and acidic residues" evidence="1">
    <location>
        <begin position="20"/>
        <end position="29"/>
    </location>
</feature>
<organism evidence="2">
    <name type="scientific">Opuntia streptacantha</name>
    <name type="common">Prickly pear cactus</name>
    <name type="synonym">Opuntia cardona</name>
    <dbReference type="NCBI Taxonomy" id="393608"/>
    <lineage>
        <taxon>Eukaryota</taxon>
        <taxon>Viridiplantae</taxon>
        <taxon>Streptophyta</taxon>
        <taxon>Embryophyta</taxon>
        <taxon>Tracheophyta</taxon>
        <taxon>Spermatophyta</taxon>
        <taxon>Magnoliopsida</taxon>
        <taxon>eudicotyledons</taxon>
        <taxon>Gunneridae</taxon>
        <taxon>Pentapetalae</taxon>
        <taxon>Caryophyllales</taxon>
        <taxon>Cactineae</taxon>
        <taxon>Cactaceae</taxon>
        <taxon>Opuntioideae</taxon>
        <taxon>Opuntia</taxon>
    </lineage>
</organism>
<sequence length="104" mass="11118">MAAALAAAAWMSRGLSETGRGSDPDNSGKLRIAESPLMLNAATSWARAAISGFGKVPSHIRDFFLGSRISDTHFPHALIRTPRYTGCLLLSLTRFAFGLGPELD</sequence>
<dbReference type="AlphaFoldDB" id="A0A7C9CP05"/>
<feature type="region of interest" description="Disordered" evidence="1">
    <location>
        <begin position="10"/>
        <end position="29"/>
    </location>
</feature>
<evidence type="ECO:0000313" key="2">
    <source>
        <dbReference type="EMBL" id="MBA4623001.1"/>
    </source>
</evidence>
<reference evidence="2" key="2">
    <citation type="submission" date="2020-07" db="EMBL/GenBank/DDBJ databases">
        <authorList>
            <person name="Vera ALvarez R."/>
            <person name="Arias-Moreno D.M."/>
            <person name="Jimenez-Jacinto V."/>
            <person name="Jimenez-Bremont J.F."/>
            <person name="Swaminathan K."/>
            <person name="Moose S.P."/>
            <person name="Guerrero-Gonzalez M.L."/>
            <person name="Marino-Ramirez L."/>
            <person name="Landsman D."/>
            <person name="Rodriguez-Kessler M."/>
            <person name="Delgado-Sanchez P."/>
        </authorList>
    </citation>
    <scope>NUCLEOTIDE SEQUENCE</scope>
    <source>
        <tissue evidence="2">Cladode</tissue>
    </source>
</reference>
<name>A0A7C9CP05_OPUST</name>
<protein>
    <submittedName>
        <fullName evidence="2">Uncharacterized protein</fullName>
    </submittedName>
</protein>
<accession>A0A7C9CP05</accession>